<reference evidence="1" key="1">
    <citation type="submission" date="2022-07" db="EMBL/GenBank/DDBJ databases">
        <title>Phylogenomic reconstructions and comparative analyses of Kickxellomycotina fungi.</title>
        <authorList>
            <person name="Reynolds N.K."/>
            <person name="Stajich J.E."/>
            <person name="Barry K."/>
            <person name="Grigoriev I.V."/>
            <person name="Crous P."/>
            <person name="Smith M.E."/>
        </authorList>
    </citation>
    <scope>NUCLEOTIDE SEQUENCE</scope>
    <source>
        <strain evidence="1">CBS 102833</strain>
    </source>
</reference>
<dbReference type="EMBL" id="JANBUP010001130">
    <property type="protein sequence ID" value="KAJ2808124.1"/>
    <property type="molecule type" value="Genomic_DNA"/>
</dbReference>
<dbReference type="Proteomes" id="UP001140096">
    <property type="component" value="Unassembled WGS sequence"/>
</dbReference>
<sequence>MVYVVIRDGIKLSHLDSESTAGLHQYAASLAASADDCVAESLNRKTLGLQIRNIGSRWPQSVVFAAALKLLDKEGGTATLATVIEKYKAYGDRMIAEDLIEAYAMKHIVDSKTAVKLLGIKPGPALKGVLDRVMNWQLDHPNGV</sequence>
<evidence type="ECO:0000313" key="1">
    <source>
        <dbReference type="EMBL" id="KAJ2808124.1"/>
    </source>
</evidence>
<organism evidence="1 2">
    <name type="scientific">Coemansia furcata</name>
    <dbReference type="NCBI Taxonomy" id="417177"/>
    <lineage>
        <taxon>Eukaryota</taxon>
        <taxon>Fungi</taxon>
        <taxon>Fungi incertae sedis</taxon>
        <taxon>Zoopagomycota</taxon>
        <taxon>Kickxellomycotina</taxon>
        <taxon>Kickxellomycetes</taxon>
        <taxon>Kickxellales</taxon>
        <taxon>Kickxellaceae</taxon>
        <taxon>Coemansia</taxon>
    </lineage>
</organism>
<proteinExistence type="predicted"/>
<evidence type="ECO:0000313" key="2">
    <source>
        <dbReference type="Proteomes" id="UP001140096"/>
    </source>
</evidence>
<keyword evidence="1" id="KW-0808">Transferase</keyword>
<keyword evidence="2" id="KW-1185">Reference proteome</keyword>
<keyword evidence="1" id="KW-0548">Nucleotidyltransferase</keyword>
<name>A0ACC1LHE2_9FUNG</name>
<protein>
    <submittedName>
        <fullName evidence="1">CCA tRNA nucleotidyltransferase, mitochondrial</fullName>
        <ecNumber evidence="1">2.7.7.72</ecNumber>
    </submittedName>
</protein>
<gene>
    <name evidence="1" type="primary">CCA1</name>
    <name evidence="1" type="ORF">H4S07_003463</name>
</gene>
<comment type="caution">
    <text evidence="1">The sequence shown here is derived from an EMBL/GenBank/DDBJ whole genome shotgun (WGS) entry which is preliminary data.</text>
</comment>
<accession>A0ACC1LHE2</accession>
<dbReference type="EC" id="2.7.7.72" evidence="1"/>